<keyword evidence="3" id="KW-1185">Reference proteome</keyword>
<feature type="domain" description="Putative component of 'biosynthetic module'" evidence="1">
    <location>
        <begin position="509"/>
        <end position="723"/>
    </location>
</feature>
<accession>A0ABS8EUC1</accession>
<proteinExistence type="predicted"/>
<sequence length="759" mass="89550">MFRQQKLSILDDYFKELSVRTTREEVYFYRISGYTPQVAAFIRKYYEEARLRGVVIEGRIPNPAGQNLSYYEEMMGMDFQMAPSFIESRLQKWLPRMNPYQRKNMAMSMYDFFASMQRAGKTEGMLKNAYIKFMCWLYYKFERIVNLLGENSVPKILYEGDISHYELMLLSILCHAGCDIVLLQYHGDQNYQKLDAANAYSMPLTLPDMQAFPGDFSLKNLRMQQQQEIERSRLYGRLPDVRNCTNAWIEGKSLLDIAKPPTVRGSDPDFYYNCYCQINGVEDKTSYTNELYQLYQELKARKRNIVIVNGQIEPPTPEEIAKVSRKNYSKTDEMLLDLKRNLQYPANRELQSLMIKAFLDVLLEEEKALDENRNKLTNKAVYLICWMMRYLPELFKSWRMPQIGCFFYMGGCKNRFEALFLKMLGRLPVDVLILDPDRSATFALEDQLLYQMNFTETLHLQRFPQENTEVRMGTAAYHAERELDTLMYQDSGLYRNQQYQRADIINLQTMYEEIRLLWNEEVKYRPNFSTTESIVNIPVIFAKVSGVKDGKVSEYWSSIRELITEDTMVIKSFPYIQPLAANPIKPYVTEFYKNGRLQKAKIKNHPAYAYGFLREEIQEHILDKLQILIEQKLIRGTFENGTEYTILSTILNLPKEILRMLQKFDFTKKNPKLIYINPGEKVISLEDAILTAFLNLAGFDILFFIPTGYQNIENFYNRKQMEEHQIGEYLYDLNVPDLTRVPLPKARQKSWRDILFRRE</sequence>
<dbReference type="Proteomes" id="UP001299235">
    <property type="component" value="Unassembled WGS sequence"/>
</dbReference>
<evidence type="ECO:0000313" key="2">
    <source>
        <dbReference type="EMBL" id="MCC2148554.1"/>
    </source>
</evidence>
<feature type="domain" description="Putative component of 'biosynthetic module'" evidence="1">
    <location>
        <begin position="57"/>
        <end position="210"/>
    </location>
</feature>
<feature type="domain" description="Putative component of 'biosynthetic module'" evidence="1">
    <location>
        <begin position="256"/>
        <end position="488"/>
    </location>
</feature>
<reference evidence="2 3" key="1">
    <citation type="submission" date="2021-10" db="EMBL/GenBank/DDBJ databases">
        <title>Anaerobic single-cell dispensing facilitates the cultivation of human gut bacteria.</title>
        <authorList>
            <person name="Afrizal A."/>
        </authorList>
    </citation>
    <scope>NUCLEOTIDE SEQUENCE [LARGE SCALE GENOMIC DNA]</scope>
    <source>
        <strain evidence="2 3">CLA-AA-H246</strain>
    </source>
</reference>
<organism evidence="2 3">
    <name type="scientific">Hominisplanchenecus faecis</name>
    <dbReference type="NCBI Taxonomy" id="2885351"/>
    <lineage>
        <taxon>Bacteria</taxon>
        <taxon>Bacillati</taxon>
        <taxon>Bacillota</taxon>
        <taxon>Clostridia</taxon>
        <taxon>Lachnospirales</taxon>
        <taxon>Lachnospiraceae</taxon>
        <taxon>Hominisplanchenecus</taxon>
    </lineage>
</organism>
<dbReference type="Pfam" id="PF14266">
    <property type="entry name" value="YceG_bac"/>
    <property type="match status" value="3"/>
</dbReference>
<dbReference type="InterPro" id="IPR025647">
    <property type="entry name" value="YceG_bac"/>
</dbReference>
<dbReference type="RefSeq" id="WP_248834963.1">
    <property type="nucleotide sequence ID" value="NZ_JAJEQE010000010.1"/>
</dbReference>
<evidence type="ECO:0000313" key="3">
    <source>
        <dbReference type="Proteomes" id="UP001299235"/>
    </source>
</evidence>
<dbReference type="EMBL" id="JAJEQE010000010">
    <property type="protein sequence ID" value="MCC2148554.1"/>
    <property type="molecule type" value="Genomic_DNA"/>
</dbReference>
<name>A0ABS8EUC1_9FIRM</name>
<protein>
    <submittedName>
        <fullName evidence="2">YceG family protein</fullName>
    </submittedName>
</protein>
<evidence type="ECO:0000259" key="1">
    <source>
        <dbReference type="Pfam" id="PF14266"/>
    </source>
</evidence>
<comment type="caution">
    <text evidence="2">The sequence shown here is derived from an EMBL/GenBank/DDBJ whole genome shotgun (WGS) entry which is preliminary data.</text>
</comment>
<gene>
    <name evidence="2" type="ORF">LKD42_04695</name>
</gene>